<dbReference type="AlphaFoldDB" id="A0A0E9QJD2"/>
<reference evidence="1" key="1">
    <citation type="submission" date="2014-11" db="EMBL/GenBank/DDBJ databases">
        <authorList>
            <person name="Amaro Gonzalez C."/>
        </authorList>
    </citation>
    <scope>NUCLEOTIDE SEQUENCE</scope>
</reference>
<protein>
    <submittedName>
        <fullName evidence="1">Uncharacterized protein</fullName>
    </submittedName>
</protein>
<dbReference type="EMBL" id="GBXM01091708">
    <property type="protein sequence ID" value="JAH16869.1"/>
    <property type="molecule type" value="Transcribed_RNA"/>
</dbReference>
<name>A0A0E9QJD2_ANGAN</name>
<evidence type="ECO:0000313" key="1">
    <source>
        <dbReference type="EMBL" id="JAH16869.1"/>
    </source>
</evidence>
<reference evidence="1" key="2">
    <citation type="journal article" date="2015" name="Fish Shellfish Immunol.">
        <title>Early steps in the European eel (Anguilla anguilla)-Vibrio vulnificus interaction in the gills: Role of the RtxA13 toxin.</title>
        <authorList>
            <person name="Callol A."/>
            <person name="Pajuelo D."/>
            <person name="Ebbesson L."/>
            <person name="Teles M."/>
            <person name="MacKenzie S."/>
            <person name="Amaro C."/>
        </authorList>
    </citation>
    <scope>NUCLEOTIDE SEQUENCE</scope>
</reference>
<organism evidence="1">
    <name type="scientific">Anguilla anguilla</name>
    <name type="common">European freshwater eel</name>
    <name type="synonym">Muraena anguilla</name>
    <dbReference type="NCBI Taxonomy" id="7936"/>
    <lineage>
        <taxon>Eukaryota</taxon>
        <taxon>Metazoa</taxon>
        <taxon>Chordata</taxon>
        <taxon>Craniata</taxon>
        <taxon>Vertebrata</taxon>
        <taxon>Euteleostomi</taxon>
        <taxon>Actinopterygii</taxon>
        <taxon>Neopterygii</taxon>
        <taxon>Teleostei</taxon>
        <taxon>Anguilliformes</taxon>
        <taxon>Anguillidae</taxon>
        <taxon>Anguilla</taxon>
    </lineage>
</organism>
<proteinExistence type="predicted"/>
<sequence>MRHMFRFNKAGDKFEDFS</sequence>
<accession>A0A0E9QJD2</accession>